<sequence length="109" mass="12234">MSKQTHRTCVRMSAEEYSWLMERSRAAGLSANAWLMEQLAGNRPIISRNGVMPDFLCLLNQKGREINAVARAFNSGYGTAEELRQALDCLKDIAQAAYEIRKEGFTHAP</sequence>
<name>A0A923MGF7_9FIRM</name>
<evidence type="ECO:0000313" key="2">
    <source>
        <dbReference type="Proteomes" id="UP000620327"/>
    </source>
</evidence>
<evidence type="ECO:0000313" key="1">
    <source>
        <dbReference type="EMBL" id="MBC5770235.1"/>
    </source>
</evidence>
<proteinExistence type="predicted"/>
<gene>
    <name evidence="1" type="ORF">H8Z83_07855</name>
</gene>
<reference evidence="1" key="1">
    <citation type="submission" date="2020-08" db="EMBL/GenBank/DDBJ databases">
        <title>Genome public.</title>
        <authorList>
            <person name="Liu C."/>
            <person name="Sun Q."/>
        </authorList>
    </citation>
    <scope>NUCLEOTIDE SEQUENCE</scope>
    <source>
        <strain evidence="1">BX15</strain>
    </source>
</reference>
<dbReference type="Proteomes" id="UP000620327">
    <property type="component" value="Unassembled WGS sequence"/>
</dbReference>
<protein>
    <recommendedName>
        <fullName evidence="3">Plasmid mobilization relaxosome protein MobC</fullName>
    </recommendedName>
</protein>
<dbReference type="AlphaFoldDB" id="A0A923MGF7"/>
<evidence type="ECO:0008006" key="3">
    <source>
        <dbReference type="Google" id="ProtNLM"/>
    </source>
</evidence>
<dbReference type="RefSeq" id="WP_187014528.1">
    <property type="nucleotide sequence ID" value="NZ_JACOQI010000006.1"/>
</dbReference>
<keyword evidence="2" id="KW-1185">Reference proteome</keyword>
<comment type="caution">
    <text evidence="1">The sequence shown here is derived from an EMBL/GenBank/DDBJ whole genome shotgun (WGS) entry which is preliminary data.</text>
</comment>
<organism evidence="1 2">
    <name type="scientific">Dysosmobacter segnis</name>
    <dbReference type="NCBI Taxonomy" id="2763042"/>
    <lineage>
        <taxon>Bacteria</taxon>
        <taxon>Bacillati</taxon>
        <taxon>Bacillota</taxon>
        <taxon>Clostridia</taxon>
        <taxon>Eubacteriales</taxon>
        <taxon>Oscillospiraceae</taxon>
        <taxon>Dysosmobacter</taxon>
    </lineage>
</organism>
<dbReference type="EMBL" id="JACOQI010000006">
    <property type="protein sequence ID" value="MBC5770235.1"/>
    <property type="molecule type" value="Genomic_DNA"/>
</dbReference>
<accession>A0A923MGF7</accession>